<sequence length="53" mass="6188">MWHTSGPFNVECYQNGFGVEMGERKTEMDAIMMNNEMNVRLRAFLSNLNKICE</sequence>
<comment type="caution">
    <text evidence="1">The sequence shown here is derived from an EMBL/GenBank/DDBJ whole genome shotgun (WGS) entry which is preliminary data.</text>
</comment>
<dbReference type="Proteomes" id="UP000789702">
    <property type="component" value="Unassembled WGS sequence"/>
</dbReference>
<protein>
    <submittedName>
        <fullName evidence="1">1303_t:CDS:1</fullName>
    </submittedName>
</protein>
<accession>A0ACA9LAV8</accession>
<evidence type="ECO:0000313" key="2">
    <source>
        <dbReference type="Proteomes" id="UP000789702"/>
    </source>
</evidence>
<dbReference type="EMBL" id="CAJVPU010003344">
    <property type="protein sequence ID" value="CAG8516873.1"/>
    <property type="molecule type" value="Genomic_DNA"/>
</dbReference>
<keyword evidence="2" id="KW-1185">Reference proteome</keyword>
<organism evidence="1 2">
    <name type="scientific">Dentiscutata heterogama</name>
    <dbReference type="NCBI Taxonomy" id="1316150"/>
    <lineage>
        <taxon>Eukaryota</taxon>
        <taxon>Fungi</taxon>
        <taxon>Fungi incertae sedis</taxon>
        <taxon>Mucoromycota</taxon>
        <taxon>Glomeromycotina</taxon>
        <taxon>Glomeromycetes</taxon>
        <taxon>Diversisporales</taxon>
        <taxon>Gigasporaceae</taxon>
        <taxon>Dentiscutata</taxon>
    </lineage>
</organism>
<evidence type="ECO:0000313" key="1">
    <source>
        <dbReference type="EMBL" id="CAG8516873.1"/>
    </source>
</evidence>
<reference evidence="1" key="1">
    <citation type="submission" date="2021-06" db="EMBL/GenBank/DDBJ databases">
        <authorList>
            <person name="Kallberg Y."/>
            <person name="Tangrot J."/>
            <person name="Rosling A."/>
        </authorList>
    </citation>
    <scope>NUCLEOTIDE SEQUENCE</scope>
    <source>
        <strain evidence="1">IL203A</strain>
    </source>
</reference>
<proteinExistence type="predicted"/>
<name>A0ACA9LAV8_9GLOM</name>
<gene>
    <name evidence="1" type="ORF">DHETER_LOCUS3727</name>
</gene>